<accession>G2XRQ8</accession>
<sequence>MSSIVKCKAGRRGERLTIHEVSWFRDTGFLVNLDDGCLIAITALLLIYLPGSTPLCCVARNMEHGTWNIEKIDVAHACI</sequence>
<gene>
    <name evidence="1" type="ORF">BofuT4_uP065830.1</name>
</gene>
<dbReference type="Proteomes" id="UP000008177">
    <property type="component" value="Unplaced contigs"/>
</dbReference>
<evidence type="ECO:0000313" key="2">
    <source>
        <dbReference type="Proteomes" id="UP000008177"/>
    </source>
</evidence>
<dbReference type="InParanoid" id="G2XRQ8"/>
<reference evidence="2" key="1">
    <citation type="journal article" date="2011" name="PLoS Genet.">
        <title>Genomic analysis of the necrotrophic fungal pathogens Sclerotinia sclerotiorum and Botrytis cinerea.</title>
        <authorList>
            <person name="Amselem J."/>
            <person name="Cuomo C.A."/>
            <person name="van Kan J.A."/>
            <person name="Viaud M."/>
            <person name="Benito E.P."/>
            <person name="Couloux A."/>
            <person name="Coutinho P.M."/>
            <person name="de Vries R.P."/>
            <person name="Dyer P.S."/>
            <person name="Fillinger S."/>
            <person name="Fournier E."/>
            <person name="Gout L."/>
            <person name="Hahn M."/>
            <person name="Kohn L."/>
            <person name="Lapalu N."/>
            <person name="Plummer K.M."/>
            <person name="Pradier J.M."/>
            <person name="Quevillon E."/>
            <person name="Sharon A."/>
            <person name="Simon A."/>
            <person name="ten Have A."/>
            <person name="Tudzynski B."/>
            <person name="Tudzynski P."/>
            <person name="Wincker P."/>
            <person name="Andrew M."/>
            <person name="Anthouard V."/>
            <person name="Beever R.E."/>
            <person name="Beffa R."/>
            <person name="Benoit I."/>
            <person name="Bouzid O."/>
            <person name="Brault B."/>
            <person name="Chen Z."/>
            <person name="Choquer M."/>
            <person name="Collemare J."/>
            <person name="Cotton P."/>
            <person name="Danchin E.G."/>
            <person name="Da Silva C."/>
            <person name="Gautier A."/>
            <person name="Giraud C."/>
            <person name="Giraud T."/>
            <person name="Gonzalez C."/>
            <person name="Grossetete S."/>
            <person name="Guldener U."/>
            <person name="Henrissat B."/>
            <person name="Howlett B.J."/>
            <person name="Kodira C."/>
            <person name="Kretschmer M."/>
            <person name="Lappartient A."/>
            <person name="Leroch M."/>
            <person name="Levis C."/>
            <person name="Mauceli E."/>
            <person name="Neuveglise C."/>
            <person name="Oeser B."/>
            <person name="Pearson M."/>
            <person name="Poulain J."/>
            <person name="Poussereau N."/>
            <person name="Quesneville H."/>
            <person name="Rascle C."/>
            <person name="Schumacher J."/>
            <person name="Segurens B."/>
            <person name="Sexton A."/>
            <person name="Silva E."/>
            <person name="Sirven C."/>
            <person name="Soanes D.M."/>
            <person name="Talbot N.J."/>
            <person name="Templeton M."/>
            <person name="Yandava C."/>
            <person name="Yarden O."/>
            <person name="Zeng Q."/>
            <person name="Rollins J.A."/>
            <person name="Lebrun M.H."/>
            <person name="Dickman M."/>
        </authorList>
    </citation>
    <scope>NUCLEOTIDE SEQUENCE [LARGE SCALE GENOMIC DNA]</scope>
    <source>
        <strain evidence="2">T4</strain>
    </source>
</reference>
<name>G2XRQ8_BOTF4</name>
<protein>
    <submittedName>
        <fullName evidence="1">Uncharacterized protein</fullName>
    </submittedName>
</protein>
<organism evidence="1 2">
    <name type="scientific">Botryotinia fuckeliana (strain T4)</name>
    <name type="common">Noble rot fungus</name>
    <name type="synonym">Botrytis cinerea</name>
    <dbReference type="NCBI Taxonomy" id="999810"/>
    <lineage>
        <taxon>Eukaryota</taxon>
        <taxon>Fungi</taxon>
        <taxon>Dikarya</taxon>
        <taxon>Ascomycota</taxon>
        <taxon>Pezizomycotina</taxon>
        <taxon>Leotiomycetes</taxon>
        <taxon>Helotiales</taxon>
        <taxon>Sclerotiniaceae</taxon>
        <taxon>Botrytis</taxon>
    </lineage>
</organism>
<dbReference type="HOGENOM" id="CLU_2605738_0_0_1"/>
<dbReference type="AlphaFoldDB" id="G2XRQ8"/>
<proteinExistence type="predicted"/>
<dbReference type="EMBL" id="FQ790258">
    <property type="protein sequence ID" value="CCD43396.1"/>
    <property type="molecule type" value="Genomic_DNA"/>
</dbReference>
<evidence type="ECO:0000313" key="1">
    <source>
        <dbReference type="EMBL" id="CCD43396.1"/>
    </source>
</evidence>